<feature type="domain" description="Pirin N-terminal" evidence="4">
    <location>
        <begin position="40"/>
        <end position="142"/>
    </location>
</feature>
<dbReference type="EMBL" id="JAERWK010000010">
    <property type="protein sequence ID" value="MBM9467210.1"/>
    <property type="molecule type" value="Genomic_DNA"/>
</dbReference>
<gene>
    <name evidence="6" type="ORF">JL106_07950</name>
</gene>
<dbReference type="Proteomes" id="UP000663792">
    <property type="component" value="Unassembled WGS sequence"/>
</dbReference>
<dbReference type="Pfam" id="PF02678">
    <property type="entry name" value="Pirin"/>
    <property type="match status" value="1"/>
</dbReference>
<dbReference type="RefSeq" id="WP_205260166.1">
    <property type="nucleotide sequence ID" value="NZ_JAERWK010000010.1"/>
</dbReference>
<dbReference type="PANTHER" id="PTHR13903:SF8">
    <property type="entry name" value="PIRIN"/>
    <property type="match status" value="1"/>
</dbReference>
<evidence type="ECO:0000256" key="2">
    <source>
        <dbReference type="RuleBase" id="RU003457"/>
    </source>
</evidence>
<feature type="domain" description="Pirin C-terminal" evidence="5">
    <location>
        <begin position="211"/>
        <end position="299"/>
    </location>
</feature>
<dbReference type="PANTHER" id="PTHR13903">
    <property type="entry name" value="PIRIN-RELATED"/>
    <property type="match status" value="1"/>
</dbReference>
<evidence type="ECO:0000313" key="7">
    <source>
        <dbReference type="Proteomes" id="UP000663792"/>
    </source>
</evidence>
<comment type="caution">
    <text evidence="6">The sequence shown here is derived from an EMBL/GenBank/DDBJ whole genome shotgun (WGS) entry which is preliminary data.</text>
</comment>
<dbReference type="InterPro" id="IPR014710">
    <property type="entry name" value="RmlC-like_jellyroll"/>
</dbReference>
<proteinExistence type="inferred from homology"/>
<evidence type="ECO:0000256" key="1">
    <source>
        <dbReference type="ARBA" id="ARBA00008416"/>
    </source>
</evidence>
<evidence type="ECO:0000259" key="5">
    <source>
        <dbReference type="Pfam" id="PF05726"/>
    </source>
</evidence>
<organism evidence="6 7">
    <name type="scientific">Nakamurella leprariae</name>
    <dbReference type="NCBI Taxonomy" id="2803911"/>
    <lineage>
        <taxon>Bacteria</taxon>
        <taxon>Bacillati</taxon>
        <taxon>Actinomycetota</taxon>
        <taxon>Actinomycetes</taxon>
        <taxon>Nakamurellales</taxon>
        <taxon>Nakamurellaceae</taxon>
        <taxon>Nakamurella</taxon>
    </lineage>
</organism>
<dbReference type="InterPro" id="IPR012093">
    <property type="entry name" value="Pirin"/>
</dbReference>
<comment type="similarity">
    <text evidence="1 2">Belongs to the pirin family.</text>
</comment>
<protein>
    <submittedName>
        <fullName evidence="6">Pirin family protein</fullName>
    </submittedName>
</protein>
<dbReference type="AlphaFoldDB" id="A0A938YG58"/>
<evidence type="ECO:0000313" key="6">
    <source>
        <dbReference type="EMBL" id="MBM9467210.1"/>
    </source>
</evidence>
<dbReference type="SUPFAM" id="SSF51182">
    <property type="entry name" value="RmlC-like cupins"/>
    <property type="match status" value="1"/>
</dbReference>
<evidence type="ECO:0000259" key="4">
    <source>
        <dbReference type="Pfam" id="PF02678"/>
    </source>
</evidence>
<reference evidence="6" key="1">
    <citation type="submission" date="2021-01" db="EMBL/GenBank/DDBJ databases">
        <title>YIM 132084 draft genome.</title>
        <authorList>
            <person name="An D."/>
        </authorList>
    </citation>
    <scope>NUCLEOTIDE SEQUENCE</scope>
    <source>
        <strain evidence="6">YIM 132084</strain>
    </source>
</reference>
<sequence length="338" mass="35141">MSNLEATAVTGPAGVRTEAGTALTLEPRLVPLGGIRGITVARTLPHRRRPTVGAWCFVDHFGPDPAPMVVLPHPHTGLQTVTWLFAGAVRHRDSLGSDVWVRPGQLNLMTAGPGVAHSEISQQVAGEPDEAATTLHGLQLWLALPGDMSAVTAAFEHHGDLPTVELPAIDQSGTPEMVTATVLVGTLAGVASPATVHSPLVGAQIVADGPVTTTLPVDTAFEHAVLPIGTSVRVDGEPVSEGHLHVLPTGADRIELAVAGAGTVMLLGGTPFTDDLVMWWNFIGRSHEDIAAARTDWESVASGTAAARYGTVTGHDGARIPAPDLPGVRLTPRRARPS</sequence>
<dbReference type="Gene3D" id="2.60.120.10">
    <property type="entry name" value="Jelly Rolls"/>
    <property type="match status" value="2"/>
</dbReference>
<evidence type="ECO:0000256" key="3">
    <source>
        <dbReference type="SAM" id="MobiDB-lite"/>
    </source>
</evidence>
<dbReference type="InterPro" id="IPR003829">
    <property type="entry name" value="Pirin_N_dom"/>
</dbReference>
<name>A0A938YG58_9ACTN</name>
<dbReference type="InterPro" id="IPR008778">
    <property type="entry name" value="Pirin_C_dom"/>
</dbReference>
<keyword evidence="7" id="KW-1185">Reference proteome</keyword>
<dbReference type="Pfam" id="PF05726">
    <property type="entry name" value="Pirin_C"/>
    <property type="match status" value="1"/>
</dbReference>
<dbReference type="InterPro" id="IPR011051">
    <property type="entry name" value="RmlC_Cupin_sf"/>
</dbReference>
<accession>A0A938YG58</accession>
<feature type="region of interest" description="Disordered" evidence="3">
    <location>
        <begin position="315"/>
        <end position="338"/>
    </location>
</feature>